<organism evidence="1 2">
    <name type="scientific">Stephania yunnanensis</name>
    <dbReference type="NCBI Taxonomy" id="152371"/>
    <lineage>
        <taxon>Eukaryota</taxon>
        <taxon>Viridiplantae</taxon>
        <taxon>Streptophyta</taxon>
        <taxon>Embryophyta</taxon>
        <taxon>Tracheophyta</taxon>
        <taxon>Spermatophyta</taxon>
        <taxon>Magnoliopsida</taxon>
        <taxon>Ranunculales</taxon>
        <taxon>Menispermaceae</taxon>
        <taxon>Menispermoideae</taxon>
        <taxon>Cissampelideae</taxon>
        <taxon>Stephania</taxon>
    </lineage>
</organism>
<dbReference type="AlphaFoldDB" id="A0AAP0HF78"/>
<dbReference type="Proteomes" id="UP001420932">
    <property type="component" value="Unassembled WGS sequence"/>
</dbReference>
<name>A0AAP0HF78_9MAGN</name>
<evidence type="ECO:0000313" key="1">
    <source>
        <dbReference type="EMBL" id="KAK9082512.1"/>
    </source>
</evidence>
<gene>
    <name evidence="1" type="ORF">Syun_031294</name>
</gene>
<dbReference type="EMBL" id="JBBNAF010000018">
    <property type="protein sequence ID" value="KAK9082512.1"/>
    <property type="molecule type" value="Genomic_DNA"/>
</dbReference>
<protein>
    <submittedName>
        <fullName evidence="1">Uncharacterized protein</fullName>
    </submittedName>
</protein>
<reference evidence="1 2" key="1">
    <citation type="submission" date="2024-01" db="EMBL/GenBank/DDBJ databases">
        <title>Genome assemblies of Stephania.</title>
        <authorList>
            <person name="Yang L."/>
        </authorList>
    </citation>
    <scope>NUCLEOTIDE SEQUENCE [LARGE SCALE GENOMIC DNA]</scope>
    <source>
        <strain evidence="1">YNDBR</strain>
        <tissue evidence="1">Leaf</tissue>
    </source>
</reference>
<evidence type="ECO:0000313" key="2">
    <source>
        <dbReference type="Proteomes" id="UP001420932"/>
    </source>
</evidence>
<keyword evidence="2" id="KW-1185">Reference proteome</keyword>
<comment type="caution">
    <text evidence="1">The sequence shown here is derived from an EMBL/GenBank/DDBJ whole genome shotgun (WGS) entry which is preliminary data.</text>
</comment>
<proteinExistence type="predicted"/>
<dbReference type="Gene3D" id="3.90.25.10">
    <property type="entry name" value="UDP-galactose 4-epimerase, domain 1"/>
    <property type="match status" value="1"/>
</dbReference>
<accession>A0AAP0HF78</accession>
<sequence length="81" mass="9752">MRIGGWQDNRAGEFRARKNITGSVQIDDNDGITRWYFTERDEEAMRLYPDVEYTTVEKYLKRFADMRQRETWEVRGVVSKL</sequence>